<keyword evidence="1 3" id="KW-0732">Signal</keyword>
<dbReference type="PANTHER" id="PTHR30570:SF1">
    <property type="entry name" value="PHOSPHATE-BINDING PROTEIN PSTS"/>
    <property type="match status" value="1"/>
</dbReference>
<protein>
    <submittedName>
        <fullName evidence="5">Phosphate-binding protein PstS</fullName>
    </submittedName>
</protein>
<accession>A0A2W1JR21</accession>
<dbReference type="Pfam" id="PF12849">
    <property type="entry name" value="PBP_like_2"/>
    <property type="match status" value="1"/>
</dbReference>
<keyword evidence="6" id="KW-1185">Reference proteome</keyword>
<dbReference type="Gene3D" id="3.40.190.10">
    <property type="entry name" value="Periplasmic binding protein-like II"/>
    <property type="match status" value="2"/>
</dbReference>
<dbReference type="SUPFAM" id="SSF53850">
    <property type="entry name" value="Periplasmic binding protein-like II"/>
    <property type="match status" value="1"/>
</dbReference>
<evidence type="ECO:0000256" key="1">
    <source>
        <dbReference type="ARBA" id="ARBA00022729"/>
    </source>
</evidence>
<feature type="domain" description="PBP" evidence="4">
    <location>
        <begin position="35"/>
        <end position="263"/>
    </location>
</feature>
<reference evidence="5 6" key="1">
    <citation type="journal article" date="2018" name="Sci. Rep.">
        <title>A novel species of the marine cyanobacterium Acaryochloris with a unique pigment content and lifestyle.</title>
        <authorList>
            <person name="Partensky F."/>
            <person name="Six C."/>
            <person name="Ratin M."/>
            <person name="Garczarek L."/>
            <person name="Vaulot D."/>
            <person name="Probert I."/>
            <person name="Calteau A."/>
            <person name="Gourvil P."/>
            <person name="Marie D."/>
            <person name="Grebert T."/>
            <person name="Bouchier C."/>
            <person name="Le Panse S."/>
            <person name="Gachenot M."/>
            <person name="Rodriguez F."/>
            <person name="Garrido J.L."/>
        </authorList>
    </citation>
    <scope>NUCLEOTIDE SEQUENCE [LARGE SCALE GENOMIC DNA]</scope>
    <source>
        <strain evidence="5 6">RCC1774</strain>
    </source>
</reference>
<feature type="region of interest" description="Disordered" evidence="2">
    <location>
        <begin position="284"/>
        <end position="317"/>
    </location>
</feature>
<feature type="compositionally biased region" description="Polar residues" evidence="2">
    <location>
        <begin position="303"/>
        <end position="313"/>
    </location>
</feature>
<name>A0A2W1JR21_9CYAN</name>
<dbReference type="RefSeq" id="WP_110987834.1">
    <property type="nucleotide sequence ID" value="NZ_CAWNWM010000015.1"/>
</dbReference>
<proteinExistence type="predicted"/>
<dbReference type="EMBL" id="PQWO01000015">
    <property type="protein sequence ID" value="PZD71611.1"/>
    <property type="molecule type" value="Genomic_DNA"/>
</dbReference>
<dbReference type="OrthoDB" id="506979at2"/>
<feature type="region of interest" description="Disordered" evidence="2">
    <location>
        <begin position="351"/>
        <end position="381"/>
    </location>
</feature>
<sequence length="472" mass="50353">MLYKSPLKFAWAVLIASTTVSSPVLAQVLAQSASTALPAGTQLKIGDSSQMAPINQAIKQSFENQYPNAKLAIATGDAAADVGAVLAGTLDLASISRPLTQDERRQGLVQLPVAREKIAIVIGTENPFQGSLTIEQVNQITTGEVTDWKQVGGKPGPIRVVQRPPTGNAAQALQRYPDLRTTLAGQEGNQPPVTIDGLAAALGKDGLSFALVSELVGRDSSIQALSMYGKWPADEKYPFSQPFTYVYKQEPSPAVQTFLDFVSEKTGQQAVVDAIATPKAFVTASAPTQSAPQQPENSPPPSDSTNEPINTAQAPVKPEDAGLGQIDWLPLVLSLLGLGLLALAVMRATAARQKQQSVPKPAPDYVNRVKTEMSPPTEPEADADALDFKVAGLDLETDDSPVAELDISPQEARRQEYIVPEFAEFNTQVQAATTQIQDEDSQDIAPLSEADTQLQDDDATTLQPPQKPEEQD</sequence>
<dbReference type="Proteomes" id="UP000248857">
    <property type="component" value="Unassembled WGS sequence"/>
</dbReference>
<dbReference type="PANTHER" id="PTHR30570">
    <property type="entry name" value="PERIPLASMIC PHOSPHATE BINDING COMPONENT OF PHOSPHATE ABC TRANSPORTER"/>
    <property type="match status" value="1"/>
</dbReference>
<feature type="region of interest" description="Disordered" evidence="2">
    <location>
        <begin position="432"/>
        <end position="472"/>
    </location>
</feature>
<comment type="caution">
    <text evidence="5">The sequence shown here is derived from an EMBL/GenBank/DDBJ whole genome shotgun (WGS) entry which is preliminary data.</text>
</comment>
<dbReference type="AlphaFoldDB" id="A0A2W1JR21"/>
<evidence type="ECO:0000259" key="4">
    <source>
        <dbReference type="Pfam" id="PF12849"/>
    </source>
</evidence>
<feature type="compositionally biased region" description="Polar residues" evidence="2">
    <location>
        <begin position="285"/>
        <end position="296"/>
    </location>
</feature>
<evidence type="ECO:0000256" key="2">
    <source>
        <dbReference type="SAM" id="MobiDB-lite"/>
    </source>
</evidence>
<gene>
    <name evidence="5" type="primary">pstS_4</name>
    <name evidence="5" type="ORF">C1752_05026</name>
</gene>
<evidence type="ECO:0000256" key="3">
    <source>
        <dbReference type="SAM" id="SignalP"/>
    </source>
</evidence>
<feature type="chain" id="PRO_5015999609" evidence="3">
    <location>
        <begin position="27"/>
        <end position="472"/>
    </location>
</feature>
<feature type="signal peptide" evidence="3">
    <location>
        <begin position="1"/>
        <end position="26"/>
    </location>
</feature>
<dbReference type="InterPro" id="IPR050811">
    <property type="entry name" value="Phosphate_ABC_transporter"/>
</dbReference>
<dbReference type="InterPro" id="IPR024370">
    <property type="entry name" value="PBP_domain"/>
</dbReference>
<evidence type="ECO:0000313" key="5">
    <source>
        <dbReference type="EMBL" id="PZD71611.1"/>
    </source>
</evidence>
<evidence type="ECO:0000313" key="6">
    <source>
        <dbReference type="Proteomes" id="UP000248857"/>
    </source>
</evidence>
<organism evidence="5 6">
    <name type="scientific">Acaryochloris thomasi RCC1774</name>
    <dbReference type="NCBI Taxonomy" id="1764569"/>
    <lineage>
        <taxon>Bacteria</taxon>
        <taxon>Bacillati</taxon>
        <taxon>Cyanobacteriota</taxon>
        <taxon>Cyanophyceae</taxon>
        <taxon>Acaryochloridales</taxon>
        <taxon>Acaryochloridaceae</taxon>
        <taxon>Acaryochloris</taxon>
        <taxon>Acaryochloris thomasi</taxon>
    </lineage>
</organism>